<comment type="caution">
    <text evidence="3">The sequence shown here is derived from an EMBL/GenBank/DDBJ whole genome shotgun (WGS) entry which is preliminary data.</text>
</comment>
<gene>
    <name evidence="3" type="ORF">HAPAU_27610</name>
</gene>
<dbReference type="OrthoDB" id="187327at2157"/>
<dbReference type="Proteomes" id="UP000075321">
    <property type="component" value="Unassembled WGS sequence"/>
</dbReference>
<keyword evidence="4" id="KW-1185">Reference proteome</keyword>
<feature type="domain" description="DUF4397" evidence="2">
    <location>
        <begin position="38"/>
        <end position="155"/>
    </location>
</feature>
<reference evidence="3 4" key="1">
    <citation type="submission" date="2016-02" db="EMBL/GenBank/DDBJ databases">
        <title>Genome sequence of Halalkalicoccus paucihalophilus DSM 24557.</title>
        <authorList>
            <person name="Poehlein A."/>
            <person name="Daniel R."/>
        </authorList>
    </citation>
    <scope>NUCLEOTIDE SEQUENCE [LARGE SCALE GENOMIC DNA]</scope>
    <source>
        <strain evidence="3 4">DSM 24557</strain>
    </source>
</reference>
<sequence>MTEYTRRGVLVGIGAGMAVTAGTTVAGADDHERENVARVVHLSPDAPALDIYVDGELWFEGVEPLTLQEGATPTEPGTYDVAAVPTGEGLGNALVETEAEIEPGPSTLAAIGEVCALSGNEFDLVALKSEFGPTQADHARVRVVHASPDTPTVDIETESGVTIAEGLSFGESRIKEIPAGETVVPVRSTDGTTLARFEIAPEAGHVYSAFGVGYQDPESAPESAPDDLGFSLAISEDAAPGEQ</sequence>
<dbReference type="RefSeq" id="WP_066383529.1">
    <property type="nucleotide sequence ID" value="NZ_LTAZ01000007.1"/>
</dbReference>
<organism evidence="3 4">
    <name type="scientific">Halalkalicoccus paucihalophilus</name>
    <dbReference type="NCBI Taxonomy" id="1008153"/>
    <lineage>
        <taxon>Archaea</taxon>
        <taxon>Methanobacteriati</taxon>
        <taxon>Methanobacteriota</taxon>
        <taxon>Stenosarchaea group</taxon>
        <taxon>Halobacteria</taxon>
        <taxon>Halobacteriales</taxon>
        <taxon>Halococcaceae</taxon>
        <taxon>Halalkalicoccus</taxon>
    </lineage>
</organism>
<feature type="region of interest" description="Disordered" evidence="1">
    <location>
        <begin position="215"/>
        <end position="243"/>
    </location>
</feature>
<evidence type="ECO:0000313" key="3">
    <source>
        <dbReference type="EMBL" id="KYH25177.1"/>
    </source>
</evidence>
<evidence type="ECO:0000313" key="4">
    <source>
        <dbReference type="Proteomes" id="UP000075321"/>
    </source>
</evidence>
<dbReference type="Pfam" id="PF14344">
    <property type="entry name" value="DUF4397"/>
    <property type="match status" value="1"/>
</dbReference>
<dbReference type="EMBL" id="LTAZ01000007">
    <property type="protein sequence ID" value="KYH25177.1"/>
    <property type="molecule type" value="Genomic_DNA"/>
</dbReference>
<dbReference type="AlphaFoldDB" id="A0A151ACT6"/>
<protein>
    <recommendedName>
        <fullName evidence="2">DUF4397 domain-containing protein</fullName>
    </recommendedName>
</protein>
<evidence type="ECO:0000256" key="1">
    <source>
        <dbReference type="SAM" id="MobiDB-lite"/>
    </source>
</evidence>
<evidence type="ECO:0000259" key="2">
    <source>
        <dbReference type="Pfam" id="PF14344"/>
    </source>
</evidence>
<dbReference type="PATRIC" id="fig|1008153.3.peg.2821"/>
<name>A0A151ACT6_9EURY</name>
<proteinExistence type="predicted"/>
<accession>A0A151ACT6</accession>
<dbReference type="InterPro" id="IPR025510">
    <property type="entry name" value="DUF4397"/>
</dbReference>